<sequence>MNKTELVEKIAESAEISKAAAARALDATIETVKKTLKKGDTVTLVGFGTFRVTERQARTGRNPRTGEEIKIKKAKVPKFVPGKALKDAVQSKR</sequence>
<keyword evidence="4 6" id="KW-0238">DNA-binding</keyword>
<dbReference type="SUPFAM" id="SSF47729">
    <property type="entry name" value="IHF-like DNA-binding proteins"/>
    <property type="match status" value="1"/>
</dbReference>
<evidence type="ECO:0000256" key="1">
    <source>
        <dbReference type="ARBA" id="ARBA00003819"/>
    </source>
</evidence>
<comment type="caution">
    <text evidence="6">The sequence shown here is derived from an EMBL/GenBank/DDBJ whole genome shotgun (WGS) entry which is preliminary data.</text>
</comment>
<proteinExistence type="inferred from homology"/>
<dbReference type="InterPro" id="IPR010992">
    <property type="entry name" value="IHF-like_DNA-bd_dom_sf"/>
</dbReference>
<organism evidence="6 7">
    <name type="scientific">Pelistega ratti</name>
    <dbReference type="NCBI Taxonomy" id="2652177"/>
    <lineage>
        <taxon>Bacteria</taxon>
        <taxon>Pseudomonadati</taxon>
        <taxon>Pseudomonadota</taxon>
        <taxon>Betaproteobacteria</taxon>
        <taxon>Burkholderiales</taxon>
        <taxon>Alcaligenaceae</taxon>
        <taxon>Pelistega</taxon>
    </lineage>
</organism>
<dbReference type="GO" id="GO:0042802">
    <property type="term" value="F:identical protein binding"/>
    <property type="evidence" value="ECO:0007669"/>
    <property type="project" value="UniProtKB-ARBA"/>
</dbReference>
<dbReference type="GO" id="GO:1990103">
    <property type="term" value="C:DnaA-HU complex"/>
    <property type="evidence" value="ECO:0007669"/>
    <property type="project" value="UniProtKB-ARBA"/>
</dbReference>
<gene>
    <name evidence="6" type="ORF">F9B74_08015</name>
</gene>
<dbReference type="InterPro" id="IPR000119">
    <property type="entry name" value="Hist_DNA-bd"/>
</dbReference>
<dbReference type="GO" id="GO:0030261">
    <property type="term" value="P:chromosome condensation"/>
    <property type="evidence" value="ECO:0007669"/>
    <property type="project" value="UniProtKB-KW"/>
</dbReference>
<dbReference type="RefSeq" id="WP_159990474.1">
    <property type="nucleotide sequence ID" value="NZ_CP047165.1"/>
</dbReference>
<dbReference type="InterPro" id="IPR020816">
    <property type="entry name" value="Histone-like_DNA-bd_CS"/>
</dbReference>
<dbReference type="Gene3D" id="4.10.520.10">
    <property type="entry name" value="IHF-like DNA-binding proteins"/>
    <property type="match status" value="1"/>
</dbReference>
<dbReference type="GO" id="GO:0006270">
    <property type="term" value="P:DNA replication initiation"/>
    <property type="evidence" value="ECO:0007669"/>
    <property type="project" value="UniProtKB-ARBA"/>
</dbReference>
<dbReference type="CDD" id="cd13831">
    <property type="entry name" value="HU"/>
    <property type="match status" value="1"/>
</dbReference>
<evidence type="ECO:0000256" key="4">
    <source>
        <dbReference type="ARBA" id="ARBA00023125"/>
    </source>
</evidence>
<dbReference type="GO" id="GO:0030527">
    <property type="term" value="F:structural constituent of chromatin"/>
    <property type="evidence" value="ECO:0007669"/>
    <property type="project" value="InterPro"/>
</dbReference>
<comment type="function">
    <text evidence="1">Histone-like DNA-binding protein which is capable of wrapping DNA to stabilize it, and thus to prevent its denaturation under extreme environmental conditions.</text>
</comment>
<dbReference type="PRINTS" id="PR01727">
    <property type="entry name" value="DNABINDINGHU"/>
</dbReference>
<accession>A0A6L9Y8Q3</accession>
<dbReference type="PANTHER" id="PTHR33175">
    <property type="entry name" value="DNA-BINDING PROTEIN HU"/>
    <property type="match status" value="1"/>
</dbReference>
<dbReference type="GO" id="GO:1990178">
    <property type="term" value="C:HU-DNA complex"/>
    <property type="evidence" value="ECO:0007669"/>
    <property type="project" value="UniProtKB-ARBA"/>
</dbReference>
<keyword evidence="7" id="KW-1185">Reference proteome</keyword>
<dbReference type="EMBL" id="JAAGYR010000015">
    <property type="protein sequence ID" value="NEN76267.1"/>
    <property type="molecule type" value="Genomic_DNA"/>
</dbReference>
<dbReference type="GO" id="GO:0003677">
    <property type="term" value="F:DNA binding"/>
    <property type="evidence" value="ECO:0007669"/>
    <property type="project" value="UniProtKB-KW"/>
</dbReference>
<evidence type="ECO:0000256" key="2">
    <source>
        <dbReference type="ARBA" id="ARBA00010529"/>
    </source>
</evidence>
<dbReference type="Pfam" id="PF00216">
    <property type="entry name" value="Bac_DNA_binding"/>
    <property type="match status" value="1"/>
</dbReference>
<dbReference type="GO" id="GO:0006351">
    <property type="term" value="P:DNA-templated transcription"/>
    <property type="evidence" value="ECO:0007669"/>
    <property type="project" value="UniProtKB-ARBA"/>
</dbReference>
<dbReference type="GO" id="GO:0005829">
    <property type="term" value="C:cytosol"/>
    <property type="evidence" value="ECO:0007669"/>
    <property type="project" value="TreeGrafter"/>
</dbReference>
<dbReference type="Proteomes" id="UP000477651">
    <property type="component" value="Unassembled WGS sequence"/>
</dbReference>
<dbReference type="FunFam" id="4.10.520.10:FF:000001">
    <property type="entry name" value="DNA-binding protein HU"/>
    <property type="match status" value="1"/>
</dbReference>
<dbReference type="PROSITE" id="PS00045">
    <property type="entry name" value="HISTONE_LIKE"/>
    <property type="match status" value="1"/>
</dbReference>
<comment type="similarity">
    <text evidence="2 5">Belongs to the bacterial histone-like protein family.</text>
</comment>
<evidence type="ECO:0000256" key="3">
    <source>
        <dbReference type="ARBA" id="ARBA00023067"/>
    </source>
</evidence>
<protein>
    <submittedName>
        <fullName evidence="6">HU family DNA-binding protein</fullName>
    </submittedName>
</protein>
<evidence type="ECO:0000313" key="7">
    <source>
        <dbReference type="Proteomes" id="UP000477651"/>
    </source>
</evidence>
<name>A0A6L9Y8Q3_9BURK</name>
<dbReference type="PANTHER" id="PTHR33175:SF3">
    <property type="entry name" value="DNA-BINDING PROTEIN HU-BETA"/>
    <property type="match status" value="1"/>
</dbReference>
<reference evidence="6 7" key="1">
    <citation type="submission" date="2020-02" db="EMBL/GenBank/DDBJ databases">
        <title>Pelistega sp. NLN82 were isolated from wild rodents of the Hainan Island.</title>
        <authorList>
            <person name="Niu N."/>
            <person name="Zhou J."/>
        </authorList>
    </citation>
    <scope>NUCLEOTIDE SEQUENCE [LARGE SCALE GENOMIC DNA]</scope>
    <source>
        <strain evidence="6 7">NLN82</strain>
    </source>
</reference>
<keyword evidence="3" id="KW-0226">DNA condensation</keyword>
<dbReference type="AlphaFoldDB" id="A0A6L9Y8Q3"/>
<evidence type="ECO:0000313" key="6">
    <source>
        <dbReference type="EMBL" id="NEN76267.1"/>
    </source>
</evidence>
<dbReference type="SMART" id="SM00411">
    <property type="entry name" value="BHL"/>
    <property type="match status" value="1"/>
</dbReference>
<evidence type="ECO:0000256" key="5">
    <source>
        <dbReference type="RuleBase" id="RU003939"/>
    </source>
</evidence>